<feature type="transmembrane region" description="Helical" evidence="15">
    <location>
        <begin position="523"/>
        <end position="546"/>
    </location>
</feature>
<dbReference type="EMBL" id="JBGFUD010006228">
    <property type="protein sequence ID" value="MFH4980871.1"/>
    <property type="molecule type" value="Genomic_DNA"/>
</dbReference>
<evidence type="ECO:0000256" key="12">
    <source>
        <dbReference type="ARBA" id="ARBA00034036"/>
    </source>
</evidence>
<keyword evidence="7 13" id="KW-0067">ATP-binding</keyword>
<dbReference type="InterPro" id="IPR023299">
    <property type="entry name" value="ATPase_P-typ_cyto_dom_N"/>
</dbReference>
<comment type="caution">
    <text evidence="18">The sequence shown here is derived from an EMBL/GenBank/DDBJ whole genome shotgun (WGS) entry which is preliminary data.</text>
</comment>
<keyword evidence="6 13" id="KW-0547">Nucleotide-binding</keyword>
<protein>
    <recommendedName>
        <fullName evidence="15">Phospholipid-transporting ATPase</fullName>
        <ecNumber evidence="15">7.6.2.1</ecNumber>
    </recommendedName>
</protein>
<evidence type="ECO:0000259" key="17">
    <source>
        <dbReference type="Pfam" id="PF16212"/>
    </source>
</evidence>
<evidence type="ECO:0000256" key="1">
    <source>
        <dbReference type="ARBA" id="ARBA00004141"/>
    </source>
</evidence>
<feature type="domain" description="P-type ATPase C-terminal" evidence="17">
    <location>
        <begin position="346"/>
        <end position="596"/>
    </location>
</feature>
<organism evidence="18 19">
    <name type="scientific">Gnathostoma spinigerum</name>
    <dbReference type="NCBI Taxonomy" id="75299"/>
    <lineage>
        <taxon>Eukaryota</taxon>
        <taxon>Metazoa</taxon>
        <taxon>Ecdysozoa</taxon>
        <taxon>Nematoda</taxon>
        <taxon>Chromadorea</taxon>
        <taxon>Rhabditida</taxon>
        <taxon>Spirurina</taxon>
        <taxon>Gnathostomatomorpha</taxon>
        <taxon>Gnathostomatoidea</taxon>
        <taxon>Gnathostomatidae</taxon>
        <taxon>Gnathostoma</taxon>
    </lineage>
</organism>
<evidence type="ECO:0000313" key="18">
    <source>
        <dbReference type="EMBL" id="MFH4980871.1"/>
    </source>
</evidence>
<keyword evidence="8 14" id="KW-0460">Magnesium</keyword>
<dbReference type="PANTHER" id="PTHR24092">
    <property type="entry name" value="PROBABLE PHOSPHOLIPID-TRANSPORTING ATPASE"/>
    <property type="match status" value="1"/>
</dbReference>
<dbReference type="NCBIfam" id="TIGR01494">
    <property type="entry name" value="ATPase_P-type"/>
    <property type="match status" value="1"/>
</dbReference>
<feature type="transmembrane region" description="Helical" evidence="15">
    <location>
        <begin position="458"/>
        <end position="479"/>
    </location>
</feature>
<reference evidence="18 19" key="1">
    <citation type="submission" date="2024-08" db="EMBL/GenBank/DDBJ databases">
        <title>Gnathostoma spinigerum genome.</title>
        <authorList>
            <person name="Gonzalez-Bertolin B."/>
            <person name="Monzon S."/>
            <person name="Zaballos A."/>
            <person name="Jimenez P."/>
            <person name="Dekumyoy P."/>
            <person name="Varona S."/>
            <person name="Cuesta I."/>
            <person name="Sumanam S."/>
            <person name="Adisakwattana P."/>
            <person name="Gasser R.B."/>
            <person name="Hernandez-Gonzalez A."/>
            <person name="Young N.D."/>
            <person name="Perteguer M.J."/>
        </authorList>
    </citation>
    <scope>NUCLEOTIDE SEQUENCE [LARGE SCALE GENOMIC DNA]</scope>
    <source>
        <strain evidence="18">AL3</strain>
        <tissue evidence="18">Liver</tissue>
    </source>
</reference>
<feature type="binding site" evidence="13">
    <location>
        <position position="67"/>
    </location>
    <ligand>
        <name>ATP</name>
        <dbReference type="ChEBI" id="CHEBI:30616"/>
    </ligand>
</feature>
<evidence type="ECO:0000256" key="3">
    <source>
        <dbReference type="ARBA" id="ARBA00022553"/>
    </source>
</evidence>
<evidence type="ECO:0000256" key="6">
    <source>
        <dbReference type="ARBA" id="ARBA00022741"/>
    </source>
</evidence>
<dbReference type="EC" id="7.6.2.1" evidence="15"/>
<feature type="region of interest" description="Disordered" evidence="16">
    <location>
        <begin position="657"/>
        <end position="676"/>
    </location>
</feature>
<evidence type="ECO:0000256" key="9">
    <source>
        <dbReference type="ARBA" id="ARBA00022967"/>
    </source>
</evidence>
<dbReference type="InterPro" id="IPR036412">
    <property type="entry name" value="HAD-like_sf"/>
</dbReference>
<evidence type="ECO:0000256" key="14">
    <source>
        <dbReference type="PIRSR" id="PIRSR606539-3"/>
    </source>
</evidence>
<feature type="binding site" evidence="14">
    <location>
        <position position="319"/>
    </location>
    <ligand>
        <name>Mg(2+)</name>
        <dbReference type="ChEBI" id="CHEBI:18420"/>
    </ligand>
</feature>
<feature type="binding site" evidence="13">
    <location>
        <position position="203"/>
    </location>
    <ligand>
        <name>ATP</name>
        <dbReference type="ChEBI" id="CHEBI:30616"/>
    </ligand>
</feature>
<dbReference type="GO" id="GO:0140326">
    <property type="term" value="F:ATPase-coupled intramembrane lipid transporter activity"/>
    <property type="evidence" value="ECO:0007669"/>
    <property type="project" value="UniProtKB-EC"/>
</dbReference>
<evidence type="ECO:0000256" key="7">
    <source>
        <dbReference type="ARBA" id="ARBA00022840"/>
    </source>
</evidence>
<dbReference type="GO" id="GO:0000287">
    <property type="term" value="F:magnesium ion binding"/>
    <property type="evidence" value="ECO:0007669"/>
    <property type="project" value="UniProtKB-UniRule"/>
</dbReference>
<dbReference type="InterPro" id="IPR023298">
    <property type="entry name" value="ATPase_P-typ_TM_dom_sf"/>
</dbReference>
<dbReference type="GO" id="GO:0016020">
    <property type="term" value="C:membrane"/>
    <property type="evidence" value="ECO:0007669"/>
    <property type="project" value="UniProtKB-SubCell"/>
</dbReference>
<keyword evidence="3" id="KW-0597">Phosphoprotein</keyword>
<name>A0ABD6EM60_9BILA</name>
<dbReference type="GO" id="GO:0005524">
    <property type="term" value="F:ATP binding"/>
    <property type="evidence" value="ECO:0007669"/>
    <property type="project" value="UniProtKB-UniRule"/>
</dbReference>
<evidence type="ECO:0000256" key="13">
    <source>
        <dbReference type="PIRSR" id="PIRSR606539-2"/>
    </source>
</evidence>
<feature type="binding site" evidence="13">
    <location>
        <position position="205"/>
    </location>
    <ligand>
        <name>ATP</name>
        <dbReference type="ChEBI" id="CHEBI:30616"/>
    </ligand>
</feature>
<feature type="transmembrane region" description="Helical" evidence="15">
    <location>
        <begin position="491"/>
        <end position="511"/>
    </location>
</feature>
<dbReference type="InterPro" id="IPR001757">
    <property type="entry name" value="P_typ_ATPase"/>
</dbReference>
<comment type="subcellular location">
    <subcellularLocation>
        <location evidence="1 15">Membrane</location>
        <topology evidence="1 15">Multi-pass membrane protein</topology>
    </subcellularLocation>
</comment>
<evidence type="ECO:0000313" key="19">
    <source>
        <dbReference type="Proteomes" id="UP001608902"/>
    </source>
</evidence>
<keyword evidence="4 15" id="KW-0812">Transmembrane</keyword>
<feature type="transmembrane region" description="Helical" evidence="15">
    <location>
        <begin position="566"/>
        <end position="585"/>
    </location>
</feature>
<feature type="binding site" evidence="13">
    <location>
        <position position="323"/>
    </location>
    <ligand>
        <name>ATP</name>
        <dbReference type="ChEBI" id="CHEBI:30616"/>
    </ligand>
</feature>
<evidence type="ECO:0000256" key="11">
    <source>
        <dbReference type="ARBA" id="ARBA00023136"/>
    </source>
</evidence>
<evidence type="ECO:0000256" key="15">
    <source>
        <dbReference type="RuleBase" id="RU362033"/>
    </source>
</evidence>
<evidence type="ECO:0000256" key="10">
    <source>
        <dbReference type="ARBA" id="ARBA00022989"/>
    </source>
</evidence>
<evidence type="ECO:0000256" key="5">
    <source>
        <dbReference type="ARBA" id="ARBA00022723"/>
    </source>
</evidence>
<dbReference type="InterPro" id="IPR023214">
    <property type="entry name" value="HAD_sf"/>
</dbReference>
<dbReference type="SUPFAM" id="SSF56784">
    <property type="entry name" value="HAD-like"/>
    <property type="match status" value="1"/>
</dbReference>
<keyword evidence="9 15" id="KW-1278">Translocase</keyword>
<evidence type="ECO:0000256" key="8">
    <source>
        <dbReference type="ARBA" id="ARBA00022842"/>
    </source>
</evidence>
<dbReference type="Gene3D" id="3.40.50.1000">
    <property type="entry name" value="HAD superfamily/HAD-like"/>
    <property type="match status" value="1"/>
</dbReference>
<comment type="catalytic activity">
    <reaction evidence="12 15">
        <text>ATP + H2O + phospholipidSide 1 = ADP + phosphate + phospholipidSide 2.</text>
        <dbReference type="EC" id="7.6.2.1"/>
    </reaction>
</comment>
<dbReference type="NCBIfam" id="TIGR01652">
    <property type="entry name" value="ATPase-Plipid"/>
    <property type="match status" value="1"/>
</dbReference>
<feature type="binding site" evidence="13">
    <location>
        <position position="26"/>
    </location>
    <ligand>
        <name>ATP</name>
        <dbReference type="ChEBI" id="CHEBI:30616"/>
    </ligand>
</feature>
<keyword evidence="19" id="KW-1185">Reference proteome</keyword>
<accession>A0ABD6EM60</accession>
<dbReference type="InterPro" id="IPR032630">
    <property type="entry name" value="P_typ_ATPase_c"/>
</dbReference>
<comment type="similarity">
    <text evidence="2 15">Belongs to the cation transport ATPase (P-type) (TC 3.A.3) family. Type IV subfamily.</text>
</comment>
<feature type="binding site" evidence="13">
    <location>
        <position position="90"/>
    </location>
    <ligand>
        <name>ATP</name>
        <dbReference type="ChEBI" id="CHEBI:30616"/>
    </ligand>
</feature>
<dbReference type="FunFam" id="3.40.50.1000:FF:000190">
    <property type="entry name" value="Phospholipid-transporting ATPase"/>
    <property type="match status" value="1"/>
</dbReference>
<keyword evidence="11 15" id="KW-0472">Membrane</keyword>
<feature type="binding site" evidence="13">
    <location>
        <position position="204"/>
    </location>
    <ligand>
        <name>ATP</name>
        <dbReference type="ChEBI" id="CHEBI:30616"/>
    </ligand>
</feature>
<dbReference type="SUPFAM" id="SSF81665">
    <property type="entry name" value="Calcium ATPase, transmembrane domain M"/>
    <property type="match status" value="1"/>
</dbReference>
<dbReference type="PANTHER" id="PTHR24092:SF150">
    <property type="entry name" value="PHOSPHOLIPID-TRANSPORTING ATPASE"/>
    <property type="match status" value="1"/>
</dbReference>
<sequence length="695" mass="77721">MALCHTVVPEEDEASNINYQASSPDEAALVRGAADLGVIFHTRKPECVTIDMLGTEETYQVLHVLEFTSSRKRMGVVLRTPDSSIILYVKGADSVIFERLSQPSQFLADTTKHLVEYAEKGYRTLCFATRSIEESFYMQWSQTFHEASVALHSREEKLAACAEQIEKELTLIGATAIEDKLQEHVPETIAALLNADIRIWMLTGDKRETAINIAHASALISSDTTLLILNTPTYDETYSKLLKYNRIAESLTTANARFALIIDARSLHHALMAECQPIMADLTMRCHAVVCCRMSPIQKAEVVDMVRSFGSYTVLAIGDGANDVAMIQAADVGIGISGEEGLQASSASDYSISQFQYLRRLLLVHGAWDFDRSVKVILYSFYKNICLYLIELWFALFSAFSGQTIFERWTIGLFNVIFTACPPIVLGLFDRPVSENLMLTYPSLYFSFQERAFSKPRFGLWIGTAILHSILLFFFSYGFLLHCVVWRNGRAGGWLMLGNSCYSFVIVTVCIKALVECSSWTSIMVIFSVGSIISWFIFLGVYSIIWPLTPLGASMSGMAEIMLSSGVFWLALLIIPFCTLMWDVLYKIIQVNRWPTPRDIATYTEKLENTRAMDTSASSDIELREGRSLQGVTNEGMVNSYGSIDEETMEVNQNVKQTGEVSSGSTASTESRMESGLVHSAEITNRRSSYLYVYD</sequence>
<feature type="binding site" evidence="14">
    <location>
        <position position="323"/>
    </location>
    <ligand>
        <name>Mg(2+)</name>
        <dbReference type="ChEBI" id="CHEBI:18420"/>
    </ligand>
</feature>
<dbReference type="InterPro" id="IPR006539">
    <property type="entry name" value="P-type_ATPase_IV"/>
</dbReference>
<feature type="transmembrane region" description="Helical" evidence="15">
    <location>
        <begin position="411"/>
        <end position="429"/>
    </location>
</feature>
<evidence type="ECO:0000256" key="4">
    <source>
        <dbReference type="ARBA" id="ARBA00022692"/>
    </source>
</evidence>
<dbReference type="PRINTS" id="PR00119">
    <property type="entry name" value="CATATPASE"/>
</dbReference>
<feature type="compositionally biased region" description="Polar residues" evidence="16">
    <location>
        <begin position="657"/>
        <end position="670"/>
    </location>
</feature>
<gene>
    <name evidence="18" type="ORF">AB6A40_007580</name>
</gene>
<feature type="binding site" evidence="13">
    <location>
        <position position="322"/>
    </location>
    <ligand>
        <name>ATP</name>
        <dbReference type="ChEBI" id="CHEBI:30616"/>
    </ligand>
</feature>
<dbReference type="AlphaFoldDB" id="A0ABD6EM60"/>
<feature type="binding site" evidence="13">
    <location>
        <position position="293"/>
    </location>
    <ligand>
        <name>ATP</name>
        <dbReference type="ChEBI" id="CHEBI:30616"/>
    </ligand>
</feature>
<keyword evidence="10 15" id="KW-1133">Transmembrane helix</keyword>
<keyword evidence="5 14" id="KW-0479">Metal-binding</keyword>
<dbReference type="Gene3D" id="3.40.1110.10">
    <property type="entry name" value="Calcium-transporting ATPase, cytoplasmic domain N"/>
    <property type="match status" value="1"/>
</dbReference>
<feature type="binding site" evidence="13">
    <location>
        <position position="123"/>
    </location>
    <ligand>
        <name>ATP</name>
        <dbReference type="ChEBI" id="CHEBI:30616"/>
    </ligand>
</feature>
<dbReference type="FunFam" id="3.40.1110.10:FF:000087">
    <property type="entry name" value="Phospholipid-transporting ATPase"/>
    <property type="match status" value="1"/>
</dbReference>
<dbReference type="Pfam" id="PF16212">
    <property type="entry name" value="PhoLip_ATPase_C"/>
    <property type="match status" value="1"/>
</dbReference>
<proteinExistence type="inferred from homology"/>
<evidence type="ECO:0000256" key="2">
    <source>
        <dbReference type="ARBA" id="ARBA00008109"/>
    </source>
</evidence>
<dbReference type="Pfam" id="PF13246">
    <property type="entry name" value="Cation_ATPase"/>
    <property type="match status" value="1"/>
</dbReference>
<dbReference type="Proteomes" id="UP001608902">
    <property type="component" value="Unassembled WGS sequence"/>
</dbReference>
<dbReference type="SUPFAM" id="SSF81660">
    <property type="entry name" value="Metal cation-transporting ATPase, ATP-binding domain N"/>
    <property type="match status" value="1"/>
</dbReference>
<feature type="binding site" evidence="13">
    <location>
        <position position="299"/>
    </location>
    <ligand>
        <name>ATP</name>
        <dbReference type="ChEBI" id="CHEBI:30616"/>
    </ligand>
</feature>
<evidence type="ECO:0000256" key="16">
    <source>
        <dbReference type="SAM" id="MobiDB-lite"/>
    </source>
</evidence>
<comment type="cofactor">
    <cofactor evidence="14">
        <name>Mg(2+)</name>
        <dbReference type="ChEBI" id="CHEBI:18420"/>
    </cofactor>
</comment>
<feature type="transmembrane region" description="Helical" evidence="15">
    <location>
        <begin position="385"/>
        <end position="405"/>
    </location>
</feature>